<proteinExistence type="predicted"/>
<dbReference type="KEGG" id="capn:CBG49_14180"/>
<dbReference type="Gene3D" id="3.40.50.150">
    <property type="entry name" value="Vaccinia Virus protein VP39"/>
    <property type="match status" value="1"/>
</dbReference>
<feature type="domain" description="Methyltransferase type 11" evidence="1">
    <location>
        <begin position="13"/>
        <end position="59"/>
    </location>
</feature>
<keyword evidence="2" id="KW-0489">Methyltransferase</keyword>
<accession>A0A1Z4BS62</accession>
<protein>
    <submittedName>
        <fullName evidence="2">Ubiquinone biosynthesis methyltransferase UbiE</fullName>
    </submittedName>
</protein>
<dbReference type="GO" id="GO:0032259">
    <property type="term" value="P:methylation"/>
    <property type="evidence" value="ECO:0007669"/>
    <property type="project" value="UniProtKB-KW"/>
</dbReference>
<keyword evidence="3" id="KW-1185">Reference proteome</keyword>
<dbReference type="AlphaFoldDB" id="A0A1Z4BS62"/>
<evidence type="ECO:0000259" key="1">
    <source>
        <dbReference type="Pfam" id="PF08241"/>
    </source>
</evidence>
<organism evidence="2 3">
    <name type="scientific">Capnocytophaga endodontalis</name>
    <dbReference type="NCBI Taxonomy" id="2708117"/>
    <lineage>
        <taxon>Bacteria</taxon>
        <taxon>Pseudomonadati</taxon>
        <taxon>Bacteroidota</taxon>
        <taxon>Flavobacteriia</taxon>
        <taxon>Flavobacteriales</taxon>
        <taxon>Flavobacteriaceae</taxon>
        <taxon>Capnocytophaga</taxon>
    </lineage>
</organism>
<dbReference type="SUPFAM" id="SSF53335">
    <property type="entry name" value="S-adenosyl-L-methionine-dependent methyltransferases"/>
    <property type="match status" value="1"/>
</dbReference>
<gene>
    <name evidence="2" type="ORF">CBG49_14180</name>
</gene>
<dbReference type="InterPro" id="IPR013216">
    <property type="entry name" value="Methyltransf_11"/>
</dbReference>
<name>A0A1Z4BS62_9FLAO</name>
<reference evidence="3" key="1">
    <citation type="submission" date="2017-06" db="EMBL/GenBank/DDBJ databases">
        <title>Complete genome sequence of Capnocytophaga sp. KCOM 1579 (=ChDC OS43) isolated from a human refractory periapical abscess lesion.</title>
        <authorList>
            <person name="Kook J.-K."/>
            <person name="Park S.-N."/>
            <person name="Lim Y.K."/>
            <person name="Roh H."/>
        </authorList>
    </citation>
    <scope>NUCLEOTIDE SEQUENCE [LARGE SCALE GENOMIC DNA]</scope>
    <source>
        <strain evidence="3">ChDC OS43</strain>
    </source>
</reference>
<keyword evidence="2" id="KW-0830">Ubiquinone</keyword>
<evidence type="ECO:0000313" key="3">
    <source>
        <dbReference type="Proteomes" id="UP000197007"/>
    </source>
</evidence>
<dbReference type="Proteomes" id="UP000197007">
    <property type="component" value="Chromosome"/>
</dbReference>
<evidence type="ECO:0000313" key="2">
    <source>
        <dbReference type="EMBL" id="ASF44147.1"/>
    </source>
</evidence>
<sequence>MTLAGCPSPWEKSTREELPFADNTFDIVFHNGGINFFNDKALAISEMLRVAKAGNKLLIADETADFMESLLEKATK</sequence>
<keyword evidence="2" id="KW-0808">Transferase</keyword>
<dbReference type="InterPro" id="IPR029063">
    <property type="entry name" value="SAM-dependent_MTases_sf"/>
</dbReference>
<dbReference type="EMBL" id="CP022022">
    <property type="protein sequence ID" value="ASF44147.1"/>
    <property type="molecule type" value="Genomic_DNA"/>
</dbReference>
<dbReference type="Pfam" id="PF08241">
    <property type="entry name" value="Methyltransf_11"/>
    <property type="match status" value="1"/>
</dbReference>
<dbReference type="GO" id="GO:0008757">
    <property type="term" value="F:S-adenosylmethionine-dependent methyltransferase activity"/>
    <property type="evidence" value="ECO:0007669"/>
    <property type="project" value="InterPro"/>
</dbReference>